<evidence type="ECO:0000259" key="1">
    <source>
        <dbReference type="PROSITE" id="PS51664"/>
    </source>
</evidence>
<dbReference type="Pfam" id="PF02624">
    <property type="entry name" value="YcaO"/>
    <property type="match status" value="1"/>
</dbReference>
<dbReference type="PROSITE" id="PS51664">
    <property type="entry name" value="YCAO"/>
    <property type="match status" value="1"/>
</dbReference>
<reference evidence="2 3" key="1">
    <citation type="submission" date="2013-07" db="EMBL/GenBank/DDBJ databases">
        <title>Comparative Genomic and Metabolomic Analysis of Twelve Strains of Pseudoalteromonas luteoviolacea.</title>
        <authorList>
            <person name="Vynne N.G."/>
            <person name="Mansson M."/>
            <person name="Gram L."/>
        </authorList>
    </citation>
    <scope>NUCLEOTIDE SEQUENCE [LARGE SCALE GENOMIC DNA]</scope>
    <source>
        <strain evidence="2 3">DSM 6061</strain>
    </source>
</reference>
<dbReference type="PANTHER" id="PTHR37809">
    <property type="entry name" value="RIBOSOMAL PROTEIN S12 METHYLTHIOTRANSFERASE ACCESSORY FACTOR YCAO"/>
    <property type="match status" value="1"/>
</dbReference>
<dbReference type="PANTHER" id="PTHR37809:SF1">
    <property type="entry name" value="RIBOSOMAL PROTEIN S12 METHYLTHIOTRANSFERASE ACCESSORY FACTOR YCAO"/>
    <property type="match status" value="1"/>
</dbReference>
<dbReference type="AlphaFoldDB" id="A0A166YM82"/>
<dbReference type="PATRIC" id="fig|1365250.3.peg.870"/>
<name>A0A166YM82_9GAMM</name>
<comment type="caution">
    <text evidence="2">The sequence shown here is derived from an EMBL/GenBank/DDBJ whole genome shotgun (WGS) entry which is preliminary data.</text>
</comment>
<dbReference type="Proteomes" id="UP000076643">
    <property type="component" value="Unassembled WGS sequence"/>
</dbReference>
<organism evidence="2 3">
    <name type="scientific">Pseudoalteromonas luteoviolacea DSM 6061</name>
    <dbReference type="NCBI Taxonomy" id="1365250"/>
    <lineage>
        <taxon>Bacteria</taxon>
        <taxon>Pseudomonadati</taxon>
        <taxon>Pseudomonadota</taxon>
        <taxon>Gammaproteobacteria</taxon>
        <taxon>Alteromonadales</taxon>
        <taxon>Pseudoalteromonadaceae</taxon>
        <taxon>Pseudoalteromonas</taxon>
    </lineage>
</organism>
<gene>
    <name evidence="2" type="ORF">N475_00095</name>
</gene>
<dbReference type="Gene3D" id="3.30.160.660">
    <property type="match status" value="1"/>
</dbReference>
<dbReference type="EMBL" id="AUYB01000081">
    <property type="protein sequence ID" value="KZN43012.1"/>
    <property type="molecule type" value="Genomic_DNA"/>
</dbReference>
<dbReference type="Gene3D" id="3.30.40.250">
    <property type="match status" value="1"/>
</dbReference>
<dbReference type="NCBIfam" id="TIGR00702">
    <property type="entry name" value="YcaO-type kinase domain"/>
    <property type="match status" value="1"/>
</dbReference>
<keyword evidence="3" id="KW-1185">Reference proteome</keyword>
<feature type="domain" description="YcaO" evidence="1">
    <location>
        <begin position="340"/>
        <end position="689"/>
    </location>
</feature>
<dbReference type="RefSeq" id="WP_063364729.1">
    <property type="nucleotide sequence ID" value="NZ_AQHB01000022.1"/>
</dbReference>
<proteinExistence type="predicted"/>
<accession>A0A166YM82</accession>
<sequence>MTEKVLSWQPNYSVITLPNNNLIVLASNGEFLFEYNAFPLFNLIDGKKTQNEIASNAKSQEEKMRFYSICEYFLSKNQYITDTVDTEKQALAKTITCVGNRLYSNLDFDFGPLFSNIENVQLIITDNLLTASQELQHIKGLASDLPICIVSITDTTTLISPILSNVQEAETLTQTLEANKPVLKFVKAYSGTDLTIPSATQLDVSTSDLLNKLAKIIQQHLAQPERSCSLIEYNNKTNHLESHPFSPISVTRKLDSKISLNSQTITFDNDGGSRCLSAQQTVEKLKPFISPITGQITHIEKLPKTKGSSISIFKTAFFKSPPIKNANNIANDSFVQICLGKGVSESQSMASALCETIERKNAQYRYITPTVFAHQSELSHRSYNFNQLVPYSKQQYKRFSDPHNKESNRTQAAVEFDSRQINWQQVWSLSHNEPVYIPYVSCFANTPYEEDQFGKWHSNGCAAGNNLEEAIMQGLFELLERDAVAIWWYNKLLRPPFDLTKLDTGHFAPLHQAISKDYEYWVLDLTIDTGVSVMAAIGKNKLTSGWVFGFGCHLKPQMAAQRALTELCQLIPIRDQGDASFDFDAITHEEFLKPNNNSPAFSPQLEPSGDLKLDILAVIEQLQNLGMETLALDYSQEPIPIKTANVFVPGLCHIWPQLANSRLYDTPVKLGIHSTPLNESTINQQGLYI</sequence>
<dbReference type="Gene3D" id="3.30.1330.230">
    <property type="match status" value="1"/>
</dbReference>
<dbReference type="InterPro" id="IPR003776">
    <property type="entry name" value="YcaO-like_dom"/>
</dbReference>
<evidence type="ECO:0000313" key="2">
    <source>
        <dbReference type="EMBL" id="KZN43012.1"/>
    </source>
</evidence>
<evidence type="ECO:0000313" key="3">
    <source>
        <dbReference type="Proteomes" id="UP000076643"/>
    </source>
</evidence>
<protein>
    <recommendedName>
        <fullName evidence="1">YcaO domain-containing protein</fullName>
    </recommendedName>
</protein>